<dbReference type="RefSeq" id="XP_068364700.1">
    <property type="nucleotide sequence ID" value="XM_068500457.1"/>
</dbReference>
<gene>
    <name evidence="4" type="ORF">TRFO_18921</name>
</gene>
<dbReference type="Pfam" id="PF00501">
    <property type="entry name" value="AMP-binding"/>
    <property type="match status" value="1"/>
</dbReference>
<dbReference type="InterPro" id="IPR042099">
    <property type="entry name" value="ANL_N_sf"/>
</dbReference>
<reference evidence="4" key="1">
    <citation type="submission" date="2016-10" db="EMBL/GenBank/DDBJ databases">
        <authorList>
            <person name="Benchimol M."/>
            <person name="Almeida L.G."/>
            <person name="Vasconcelos A.T."/>
            <person name="Perreira-Neves A."/>
            <person name="Rosa I.A."/>
            <person name="Tasca T."/>
            <person name="Bogo M.R."/>
            <person name="de Souza W."/>
        </authorList>
    </citation>
    <scope>NUCLEOTIDE SEQUENCE [LARGE SCALE GENOMIC DNA]</scope>
    <source>
        <strain evidence="4">K</strain>
    </source>
</reference>
<dbReference type="OrthoDB" id="1700726at2759"/>
<keyword evidence="1" id="KW-0547">Nucleotide-binding</keyword>
<dbReference type="PANTHER" id="PTHR43272:SF33">
    <property type="entry name" value="AMP-BINDING DOMAIN-CONTAINING PROTEIN-RELATED"/>
    <property type="match status" value="1"/>
</dbReference>
<organism evidence="4 5">
    <name type="scientific">Tritrichomonas foetus</name>
    <dbReference type="NCBI Taxonomy" id="1144522"/>
    <lineage>
        <taxon>Eukaryota</taxon>
        <taxon>Metamonada</taxon>
        <taxon>Parabasalia</taxon>
        <taxon>Tritrichomonadida</taxon>
        <taxon>Tritrichomonadidae</taxon>
        <taxon>Tritrichomonas</taxon>
    </lineage>
</organism>
<evidence type="ECO:0000313" key="5">
    <source>
        <dbReference type="Proteomes" id="UP000179807"/>
    </source>
</evidence>
<evidence type="ECO:0000259" key="3">
    <source>
        <dbReference type="Pfam" id="PF00501"/>
    </source>
</evidence>
<dbReference type="GeneID" id="94835161"/>
<accession>A0A1J4KP42</accession>
<dbReference type="AlphaFoldDB" id="A0A1J4KP42"/>
<proteinExistence type="predicted"/>
<dbReference type="VEuPathDB" id="TrichDB:TRFO_18921"/>
<dbReference type="GO" id="GO:0016020">
    <property type="term" value="C:membrane"/>
    <property type="evidence" value="ECO:0007669"/>
    <property type="project" value="TreeGrafter"/>
</dbReference>
<protein>
    <submittedName>
        <fullName evidence="4">AMP-binding enzyme family protein</fullName>
    </submittedName>
</protein>
<evidence type="ECO:0000256" key="1">
    <source>
        <dbReference type="ARBA" id="ARBA00022741"/>
    </source>
</evidence>
<dbReference type="GO" id="GO:0004467">
    <property type="term" value="F:long-chain fatty acid-CoA ligase activity"/>
    <property type="evidence" value="ECO:0007669"/>
    <property type="project" value="TreeGrafter"/>
</dbReference>
<name>A0A1J4KP42_9EUKA</name>
<evidence type="ECO:0000313" key="4">
    <source>
        <dbReference type="EMBL" id="OHT11564.1"/>
    </source>
</evidence>
<feature type="domain" description="AMP-dependent synthetase/ligase" evidence="3">
    <location>
        <begin position="63"/>
        <end position="524"/>
    </location>
</feature>
<dbReference type="GO" id="GO:0005783">
    <property type="term" value="C:endoplasmic reticulum"/>
    <property type="evidence" value="ECO:0007669"/>
    <property type="project" value="TreeGrafter"/>
</dbReference>
<dbReference type="InterPro" id="IPR000873">
    <property type="entry name" value="AMP-dep_synth/lig_dom"/>
</dbReference>
<dbReference type="SUPFAM" id="SSF56801">
    <property type="entry name" value="Acetyl-CoA synthetase-like"/>
    <property type="match status" value="1"/>
</dbReference>
<evidence type="ECO:0000256" key="2">
    <source>
        <dbReference type="ARBA" id="ARBA00022840"/>
    </source>
</evidence>
<comment type="caution">
    <text evidence="4">The sequence shown here is derived from an EMBL/GenBank/DDBJ whole genome shotgun (WGS) entry which is preliminary data.</text>
</comment>
<dbReference type="EMBL" id="MLAK01000584">
    <property type="protein sequence ID" value="OHT11564.1"/>
    <property type="molecule type" value="Genomic_DNA"/>
</dbReference>
<dbReference type="Proteomes" id="UP000179807">
    <property type="component" value="Unassembled WGS sequence"/>
</dbReference>
<dbReference type="PANTHER" id="PTHR43272">
    <property type="entry name" value="LONG-CHAIN-FATTY-ACID--COA LIGASE"/>
    <property type="match status" value="1"/>
</dbReference>
<dbReference type="GO" id="GO:0005524">
    <property type="term" value="F:ATP binding"/>
    <property type="evidence" value="ECO:0007669"/>
    <property type="project" value="UniProtKB-KW"/>
</dbReference>
<keyword evidence="5" id="KW-1185">Reference proteome</keyword>
<keyword evidence="2" id="KW-0067">ATP-binding</keyword>
<dbReference type="Gene3D" id="3.40.50.12780">
    <property type="entry name" value="N-terminal domain of ligase-like"/>
    <property type="match status" value="1"/>
</dbReference>
<sequence length="713" mass="79865">MSNIFPFNDSRNPNESPIYRNIITRDLLNNQLMQTLRPFPEAYTLADLVIQSSQTYKENKLFGDRKRLINGDLAEYEFLTYSDFLSDIFIFSKCLQNIGLQKGDHVGIYCPNCTMWQISSFSCFLNSFVVVPVDDQLSSNSGQFIIKHAECRVLVLHKMHLSAIKSLISTDENVFPDLKELIVIGSNEPHETFSGVGIWTPETMKAILLNNNQNYEKQNDENYENNKAHENYQLNSYNNTVTYENVKSALSKYNSVDFIYKNNSFNIPCPDDPAFILYHSGSNGIPNGCILTHRNIIAGAAGLSNLGSSVTEKDVYFSCLPLTHVYEHCVELILISQGSSIGFASGRPGNFISDLQVLQPTVLCGVPRFFNRIVKGVRAVISQMSGFQRLLLGIAMKSKQLYLQNGYPISLFSELFTFNSLTDVVGGRVRLIATGGAPIRPDVFEFLQVTITPNIIQGYGLTEASGCVSVDPVYSVSAVTHGLIAPSCEVKLVSIDGMSYNPRSNETKCGEVLVRGPNVFAGYFKDQKLTQKTKTEDGWLKTGDIARITSSGKMQVIDNIKNVIKLSQGLYISLSSLTEMYGRAKGVKNIFVYADSHLDFPIAVVIPTDELVREWRNEGIIEIKESKAAETYLLNLFNEVAKENNSRGFEKIKIVLIDTEEFTKENGLLDKNGKPCFKALKKKYEDLIVKRLDRLPTLLEQSVPTMKYLNDDV</sequence>